<feature type="domain" description="Core-binding (CB)" evidence="7">
    <location>
        <begin position="64"/>
        <end position="143"/>
    </location>
</feature>
<evidence type="ECO:0000256" key="3">
    <source>
        <dbReference type="ARBA" id="ARBA00023125"/>
    </source>
</evidence>
<dbReference type="EMBL" id="MDHN01000031">
    <property type="protein sequence ID" value="OFC70088.1"/>
    <property type="molecule type" value="Genomic_DNA"/>
</dbReference>
<evidence type="ECO:0000256" key="2">
    <source>
        <dbReference type="ARBA" id="ARBA00022908"/>
    </source>
</evidence>
<dbReference type="SUPFAM" id="SSF56349">
    <property type="entry name" value="DNA breaking-rejoining enzymes"/>
    <property type="match status" value="1"/>
</dbReference>
<keyword evidence="9" id="KW-1185">Reference proteome</keyword>
<evidence type="ECO:0000259" key="6">
    <source>
        <dbReference type="PROSITE" id="PS51898"/>
    </source>
</evidence>
<dbReference type="InterPro" id="IPR013762">
    <property type="entry name" value="Integrase-like_cat_sf"/>
</dbReference>
<dbReference type="AlphaFoldDB" id="A0A1E7Z981"/>
<name>A0A1E7Z981_9ALTE</name>
<evidence type="ECO:0000256" key="1">
    <source>
        <dbReference type="ARBA" id="ARBA00008857"/>
    </source>
</evidence>
<dbReference type="Proteomes" id="UP000175691">
    <property type="component" value="Unassembled WGS sequence"/>
</dbReference>
<keyword evidence="4" id="KW-0233">DNA recombination</keyword>
<feature type="domain" description="Tyr recombinase" evidence="6">
    <location>
        <begin position="164"/>
        <end position="342"/>
    </location>
</feature>
<dbReference type="CDD" id="cd01189">
    <property type="entry name" value="INT_ICEBs1_C_like"/>
    <property type="match status" value="1"/>
</dbReference>
<dbReference type="InterPro" id="IPR044068">
    <property type="entry name" value="CB"/>
</dbReference>
<protein>
    <recommendedName>
        <fullName evidence="10">Integrase</fullName>
    </recommendedName>
</protein>
<dbReference type="GO" id="GO:0015074">
    <property type="term" value="P:DNA integration"/>
    <property type="evidence" value="ECO:0007669"/>
    <property type="project" value="UniProtKB-KW"/>
</dbReference>
<comment type="similarity">
    <text evidence="1">Belongs to the 'phage' integrase family.</text>
</comment>
<dbReference type="PANTHER" id="PTHR30629:SF2">
    <property type="entry name" value="PROPHAGE INTEGRASE INTS-RELATED"/>
    <property type="match status" value="1"/>
</dbReference>
<comment type="caution">
    <text evidence="8">The sequence shown here is derived from an EMBL/GenBank/DDBJ whole genome shotgun (WGS) entry which is preliminary data.</text>
</comment>
<evidence type="ECO:0000313" key="9">
    <source>
        <dbReference type="Proteomes" id="UP000175691"/>
    </source>
</evidence>
<dbReference type="InterPro" id="IPR002104">
    <property type="entry name" value="Integrase_catalytic"/>
</dbReference>
<evidence type="ECO:0000256" key="5">
    <source>
        <dbReference type="PROSITE-ProRule" id="PRU01248"/>
    </source>
</evidence>
<proteinExistence type="inferred from homology"/>
<dbReference type="InterPro" id="IPR011010">
    <property type="entry name" value="DNA_brk_join_enz"/>
</dbReference>
<evidence type="ECO:0008006" key="10">
    <source>
        <dbReference type="Google" id="ProtNLM"/>
    </source>
</evidence>
<dbReference type="GO" id="GO:0006310">
    <property type="term" value="P:DNA recombination"/>
    <property type="evidence" value="ECO:0007669"/>
    <property type="project" value="UniProtKB-KW"/>
</dbReference>
<accession>A0A1E7Z981</accession>
<organism evidence="8 9">
    <name type="scientific">Alteromonas confluentis</name>
    <dbReference type="NCBI Taxonomy" id="1656094"/>
    <lineage>
        <taxon>Bacteria</taxon>
        <taxon>Pseudomonadati</taxon>
        <taxon>Pseudomonadota</taxon>
        <taxon>Gammaproteobacteria</taxon>
        <taxon>Alteromonadales</taxon>
        <taxon>Alteromonadaceae</taxon>
        <taxon>Alteromonas/Salinimonas group</taxon>
        <taxon>Alteromonas</taxon>
    </lineage>
</organism>
<dbReference type="InterPro" id="IPR010998">
    <property type="entry name" value="Integrase_recombinase_N"/>
</dbReference>
<dbReference type="Pfam" id="PF00589">
    <property type="entry name" value="Phage_integrase"/>
    <property type="match status" value="1"/>
</dbReference>
<dbReference type="PANTHER" id="PTHR30629">
    <property type="entry name" value="PROPHAGE INTEGRASE"/>
    <property type="match status" value="1"/>
</dbReference>
<dbReference type="PROSITE" id="PS51900">
    <property type="entry name" value="CB"/>
    <property type="match status" value="1"/>
</dbReference>
<keyword evidence="2" id="KW-0229">DNA integration</keyword>
<dbReference type="GO" id="GO:0003677">
    <property type="term" value="F:DNA binding"/>
    <property type="evidence" value="ECO:0007669"/>
    <property type="project" value="UniProtKB-UniRule"/>
</dbReference>
<sequence>MDFTLGHQRYRETIPAPQNKAALKRIEEQEAVYKFAISMNDKSIADRFPSSKIIQKAFDSGCNYTIDDYSSIWFKQKQRNWSHTTIRGYSQKYNTYIKPNWGHLLLTEFKASMFDEWASESLLSGKSINETRNVLQQIYNRAVLDEVLEKNPASLIERYKQIQKEPKPFTQTEIARILNELTTPYREFFQFAFFTGLRTGELLGLRWEDIDLIRGVAHIRVNLTGGIEKPPKTKGSIRTIELDPRAIVALTNIRETIYSGLERVFIDPRTMKGYKYADGLRKYIWKPTLEKLNISYRYPYQCRHTYASMMLSSGKNPMWVANQMGHSDWGMIRRIYGRWISV</sequence>
<dbReference type="Gene3D" id="1.10.443.10">
    <property type="entry name" value="Intergrase catalytic core"/>
    <property type="match status" value="1"/>
</dbReference>
<evidence type="ECO:0000313" key="8">
    <source>
        <dbReference type="EMBL" id="OFC70088.1"/>
    </source>
</evidence>
<keyword evidence="3 5" id="KW-0238">DNA-binding</keyword>
<dbReference type="InterPro" id="IPR050808">
    <property type="entry name" value="Phage_Integrase"/>
</dbReference>
<dbReference type="PROSITE" id="PS51898">
    <property type="entry name" value="TYR_RECOMBINASE"/>
    <property type="match status" value="1"/>
</dbReference>
<gene>
    <name evidence="8" type="ORF">BFC18_15230</name>
</gene>
<dbReference type="STRING" id="1656094.BFC18_15230"/>
<reference evidence="8 9" key="1">
    <citation type="submission" date="2016-08" db="EMBL/GenBank/DDBJ databases">
        <authorList>
            <person name="Seilhamer J.J."/>
        </authorList>
    </citation>
    <scope>NUCLEOTIDE SEQUENCE [LARGE SCALE GENOMIC DNA]</scope>
    <source>
        <strain evidence="8 9">KCTC 42603</strain>
    </source>
</reference>
<evidence type="ECO:0000256" key="4">
    <source>
        <dbReference type="ARBA" id="ARBA00023172"/>
    </source>
</evidence>
<dbReference type="Gene3D" id="1.10.150.130">
    <property type="match status" value="1"/>
</dbReference>
<evidence type="ECO:0000259" key="7">
    <source>
        <dbReference type="PROSITE" id="PS51900"/>
    </source>
</evidence>